<accession>A0A1K1LBH8</accession>
<protein>
    <submittedName>
        <fullName evidence="2">Mu-like prophage FluMu protein gp29</fullName>
    </submittedName>
</protein>
<organism evidence="2 3">
    <name type="scientific">Desulfovibrio piger</name>
    <dbReference type="NCBI Taxonomy" id="901"/>
    <lineage>
        <taxon>Bacteria</taxon>
        <taxon>Pseudomonadati</taxon>
        <taxon>Thermodesulfobacteriota</taxon>
        <taxon>Desulfovibrionia</taxon>
        <taxon>Desulfovibrionales</taxon>
        <taxon>Desulfovibrionaceae</taxon>
        <taxon>Desulfovibrio</taxon>
    </lineage>
</organism>
<gene>
    <name evidence="2" type="ORF">DESPIGER_0166</name>
</gene>
<evidence type="ECO:0000313" key="3">
    <source>
        <dbReference type="Proteomes" id="UP000186323"/>
    </source>
</evidence>
<dbReference type="RefSeq" id="WP_072331825.1">
    <property type="nucleotide sequence ID" value="NZ_LT630450.1"/>
</dbReference>
<dbReference type="InterPro" id="IPR009279">
    <property type="entry name" value="Portal_Mu"/>
</dbReference>
<proteinExistence type="predicted"/>
<dbReference type="KEGG" id="dpg:DESPIGER_0166"/>
<keyword evidence="3" id="KW-1185">Reference proteome</keyword>
<reference evidence="3" key="1">
    <citation type="submission" date="2016-10" db="EMBL/GenBank/DDBJ databases">
        <authorList>
            <person name="Wegmann U."/>
        </authorList>
    </citation>
    <scope>NUCLEOTIDE SEQUENCE [LARGE SCALE GENOMIC DNA]</scope>
</reference>
<feature type="compositionally biased region" description="Low complexity" evidence="1">
    <location>
        <begin position="393"/>
        <end position="408"/>
    </location>
</feature>
<dbReference type="AlphaFoldDB" id="A0A1K1LBH8"/>
<dbReference type="Proteomes" id="UP000186323">
    <property type="component" value="Chromosome I"/>
</dbReference>
<dbReference type="OrthoDB" id="9797300at2"/>
<name>A0A1K1LBH8_9BACT</name>
<dbReference type="Pfam" id="PF06074">
    <property type="entry name" value="Portal_Mu"/>
    <property type="match status" value="1"/>
</dbReference>
<feature type="region of interest" description="Disordered" evidence="1">
    <location>
        <begin position="393"/>
        <end position="412"/>
    </location>
</feature>
<dbReference type="EMBL" id="LT630450">
    <property type="protein sequence ID" value="SFV72068.1"/>
    <property type="molecule type" value="Genomic_DNA"/>
</dbReference>
<evidence type="ECO:0000256" key="1">
    <source>
        <dbReference type="SAM" id="MobiDB-lite"/>
    </source>
</evidence>
<evidence type="ECO:0000313" key="2">
    <source>
        <dbReference type="EMBL" id="SFV72068.1"/>
    </source>
</evidence>
<sequence length="496" mass="54162">MPDILANPNALPARADMQVRSDGILDLANFVAEVVPAPDSVLASLGGDLREYGKLRRDDQVAALMQQRQDKLVEAEWEVIPGGDAPADVAAADFLREQLAGFNFDAACRKMHGSLLYGYGVAECLWGRDGSRITLRDIRVRAPWRFGFAKDRQLKLLVESRWLVMPPRKFWLVTWGAEDDDNPYGMGLGHQLWWPVYLKRNGARFWAAYLDRFGVPTTKAVYPSDESEAENEKRKKDALAAALSLRSEGAVALPEGFDVSLVESTSRGSGDFKDFLAYWDDAIAKIILSQTGTSRIGQYSGTAEVHSGIGTSVVKADADMLCQSFNTGPAVWLTEWNFPGARPPQVWRRVEDPAKVKADAQKDKDTAALGLELTDDEIARRYGDAWQRRRDGASASGAEFAEAGTEGHAPAEPYSDTLARQAMTLADAPQTSMIDAIRTELDKAVAEGEDLASFAERMLALNKLSGVDDLAQILYGAMTTAHLAGLAGEEDSDAGK</sequence>